<dbReference type="RefSeq" id="XP_005703481.1">
    <property type="nucleotide sequence ID" value="XM_005703424.1"/>
</dbReference>
<dbReference type="OrthoDB" id="10361443at2759"/>
<dbReference type="AlphaFoldDB" id="M2VUT9"/>
<dbReference type="GeneID" id="17085905"/>
<reference evidence="2" key="1">
    <citation type="journal article" date="2013" name="Science">
        <title>Gene transfer from bacteria and archaea facilitated evolution of an extremophilic eukaryote.</title>
        <authorList>
            <person name="Schonknecht G."/>
            <person name="Chen W.H."/>
            <person name="Ternes C.M."/>
            <person name="Barbier G.G."/>
            <person name="Shrestha R.P."/>
            <person name="Stanke M."/>
            <person name="Brautigam A."/>
            <person name="Baker B.J."/>
            <person name="Banfield J.F."/>
            <person name="Garavito R.M."/>
            <person name="Carr K."/>
            <person name="Wilkerson C."/>
            <person name="Rensing S.A."/>
            <person name="Gagneul D."/>
            <person name="Dickenson N.E."/>
            <person name="Oesterhelt C."/>
            <person name="Lercher M.J."/>
            <person name="Weber A.P."/>
        </authorList>
    </citation>
    <scope>NUCLEOTIDE SEQUENCE [LARGE SCALE GENOMIC DNA]</scope>
    <source>
        <strain evidence="2">074W</strain>
    </source>
</reference>
<evidence type="ECO:0000313" key="2">
    <source>
        <dbReference type="Proteomes" id="UP000030680"/>
    </source>
</evidence>
<keyword evidence="2" id="KW-1185">Reference proteome</keyword>
<dbReference type="KEGG" id="gsl:Gasu_54150"/>
<name>M2VUT9_GALSU</name>
<dbReference type="Proteomes" id="UP000030680">
    <property type="component" value="Unassembled WGS sequence"/>
</dbReference>
<organism evidence="1 2">
    <name type="scientific">Galdieria sulphuraria</name>
    <name type="common">Red alga</name>
    <dbReference type="NCBI Taxonomy" id="130081"/>
    <lineage>
        <taxon>Eukaryota</taxon>
        <taxon>Rhodophyta</taxon>
        <taxon>Bangiophyceae</taxon>
        <taxon>Galdieriales</taxon>
        <taxon>Galdieriaceae</taxon>
        <taxon>Galdieria</taxon>
    </lineage>
</organism>
<proteinExistence type="predicted"/>
<sequence>MKSSRMDWLEQELTTEIDNQSTLECLEKLALYSTNIRKEFTVVDEWKVLSPKIRHLLKSYGACIRNRLQDLSVLEDYLLAPLHDILWNLHELANDFWKKEVNIGVVCWTVLIEILKSVPLNSLQDSFLEKLCVTVLQLVRETFENWRAMSEHSSLSKMALFICKLFKELVDLSLDIFLQNSILPYLLETWCKAMAHLDHSKLKESGLECMISVSDDLTQLVAVACFETPNLVGKVWLDSVDEIYSKEDSSNVICSVVLVASILKYQVASFPNTKKKLENSLCILFHLCLLLIQRHSGKCRMLMNNYIERNHLITSLVLLMEDALNSSCTSIAVDYLFFHLTGNDAFVRLLCMLVVKHVIRRKKIPNTIFNDLQRKLNEIMIFAELFDCKAVPLHLTLLKRECFASNLFTESPSLEESSKEETIIGSPMTSSRNGLTTEDSNQLDFYGIEEFRKRVTSSYSEYEAYYLLSYLNSQKLSPTETRASLQPIMDCGTRWNGLLVLVCETLSSAILNYPDLTLYDTQFISFIKSTFRKITSLTRNGVNHHSVLFDAYCFLVLMQLAATFCRFAPDTCVQQLGKDPLLADCLRNTLLKESLMEVPTLEMEMLKETILTKATELNGTRKPTERDIVNLDHSVRKASTRLLLSSILEWTETQWEQPLEQVWVRIRQCFDALLLKESRNKPVE</sequence>
<evidence type="ECO:0000313" key="1">
    <source>
        <dbReference type="EMBL" id="EME26961.1"/>
    </source>
</evidence>
<accession>M2VUT9</accession>
<gene>
    <name evidence="1" type="ORF">Gasu_54150</name>
</gene>
<dbReference type="Gramene" id="EME26961">
    <property type="protein sequence ID" value="EME26961"/>
    <property type="gene ID" value="Gasu_54150"/>
</dbReference>
<protein>
    <submittedName>
        <fullName evidence="1">Uncharacterized protein</fullName>
    </submittedName>
</protein>
<dbReference type="EMBL" id="KB454539">
    <property type="protein sequence ID" value="EME26961.1"/>
    <property type="molecule type" value="Genomic_DNA"/>
</dbReference>